<protein>
    <submittedName>
        <fullName evidence="2">DUF2087 domain-containing protein</fullName>
    </submittedName>
</protein>
<dbReference type="Proteomes" id="UP000323856">
    <property type="component" value="Unassembled WGS sequence"/>
</dbReference>
<evidence type="ECO:0000313" key="2">
    <source>
        <dbReference type="EMBL" id="KAA0978968.1"/>
    </source>
</evidence>
<reference evidence="2 3" key="1">
    <citation type="submission" date="2019-07" db="EMBL/GenBank/DDBJ databases">
        <title>Analysis of the biochemical properties, biological activity and biotechnological potential of siderophores and biosurfactants produced by Antarctic psychrotolerant bacteria.</title>
        <authorList>
            <person name="Styczynski M."/>
            <person name="Krucon T."/>
            <person name="Decewicz P."/>
            <person name="Dziewit L."/>
        </authorList>
    </citation>
    <scope>NUCLEOTIDE SEQUENCE [LARGE SCALE GENOMIC DNA]</scope>
    <source>
        <strain evidence="2 3">ANT_H27</strain>
    </source>
</reference>
<dbReference type="AlphaFoldDB" id="A0A5B0EJU2"/>
<accession>A0A5B0EJU2</accession>
<name>A0A5B0EJU2_9MICC</name>
<sequence>MKDPLQEPAGDWRQVFGALANEETRRYYAAQILEIDSDLRPERVAKARTNLAKAGLLDERGRVDSELFSRLLDSGARKQPRVGTDRYFDAEGRIERYPKKLDERMGMLRVVAAKVMKHGEHLAEAELTAKLGQYSDDPVLLRRYLVDYGMLLRQPDGSSYRLADGSD</sequence>
<dbReference type="OrthoDB" id="529288at2"/>
<comment type="caution">
    <text evidence="2">The sequence shown here is derived from an EMBL/GenBank/DDBJ whole genome shotgun (WGS) entry which is preliminary data.</text>
</comment>
<proteinExistence type="predicted"/>
<dbReference type="Pfam" id="PF09860">
    <property type="entry name" value="DUF2087"/>
    <property type="match status" value="1"/>
</dbReference>
<organism evidence="2 3">
    <name type="scientific">Paeniglutamicibacter gangotriensis</name>
    <dbReference type="NCBI Taxonomy" id="254787"/>
    <lineage>
        <taxon>Bacteria</taxon>
        <taxon>Bacillati</taxon>
        <taxon>Actinomycetota</taxon>
        <taxon>Actinomycetes</taxon>
        <taxon>Micrococcales</taxon>
        <taxon>Micrococcaceae</taxon>
        <taxon>Paeniglutamicibacter</taxon>
    </lineage>
</organism>
<feature type="domain" description="DUF2087" evidence="1">
    <location>
        <begin position="93"/>
        <end position="161"/>
    </location>
</feature>
<dbReference type="RefSeq" id="WP_007271964.1">
    <property type="nucleotide sequence ID" value="NZ_JBITUG010000024.1"/>
</dbReference>
<dbReference type="EMBL" id="VOBL01000003">
    <property type="protein sequence ID" value="KAA0978968.1"/>
    <property type="molecule type" value="Genomic_DNA"/>
</dbReference>
<evidence type="ECO:0000259" key="1">
    <source>
        <dbReference type="Pfam" id="PF09860"/>
    </source>
</evidence>
<dbReference type="InterPro" id="IPR018656">
    <property type="entry name" value="DUF2087"/>
</dbReference>
<evidence type="ECO:0000313" key="3">
    <source>
        <dbReference type="Proteomes" id="UP000323856"/>
    </source>
</evidence>
<gene>
    <name evidence="2" type="ORF">FQ154_04250</name>
</gene>